<name>A0AAD5W1K4_9AGAR</name>
<evidence type="ECO:0000313" key="1">
    <source>
        <dbReference type="EMBL" id="KAJ3573610.1"/>
    </source>
</evidence>
<keyword evidence="2" id="KW-1185">Reference proteome</keyword>
<sequence>MPQGIDTSETEYQGPYCKLLFLLFPPEGFIDIEPQCLETNTDGVVDHALGFQVNFHNRPFLVLEIKAPSVLNTESGRKLADRQLRSRLSHVARDAGLNELYEISAVGTKVCFYKYDKGARESITPKPILSGEGSLMAGYTTPMEWWECDILEPEGERRLRSLANHIKDKCAHLSQA</sequence>
<protein>
    <submittedName>
        <fullName evidence="1">Uncharacterized protein</fullName>
    </submittedName>
</protein>
<dbReference type="Proteomes" id="UP001213000">
    <property type="component" value="Unassembled WGS sequence"/>
</dbReference>
<dbReference type="EMBL" id="JANIEX010000097">
    <property type="protein sequence ID" value="KAJ3573610.1"/>
    <property type="molecule type" value="Genomic_DNA"/>
</dbReference>
<gene>
    <name evidence="1" type="ORF">NP233_g2318</name>
</gene>
<comment type="caution">
    <text evidence="1">The sequence shown here is derived from an EMBL/GenBank/DDBJ whole genome shotgun (WGS) entry which is preliminary data.</text>
</comment>
<proteinExistence type="predicted"/>
<accession>A0AAD5W1K4</accession>
<evidence type="ECO:0000313" key="2">
    <source>
        <dbReference type="Proteomes" id="UP001213000"/>
    </source>
</evidence>
<dbReference type="AlphaFoldDB" id="A0AAD5W1K4"/>
<organism evidence="1 2">
    <name type="scientific">Leucocoprinus birnbaumii</name>
    <dbReference type="NCBI Taxonomy" id="56174"/>
    <lineage>
        <taxon>Eukaryota</taxon>
        <taxon>Fungi</taxon>
        <taxon>Dikarya</taxon>
        <taxon>Basidiomycota</taxon>
        <taxon>Agaricomycotina</taxon>
        <taxon>Agaricomycetes</taxon>
        <taxon>Agaricomycetidae</taxon>
        <taxon>Agaricales</taxon>
        <taxon>Agaricineae</taxon>
        <taxon>Agaricaceae</taxon>
        <taxon>Leucocoprinus</taxon>
    </lineage>
</organism>
<reference evidence="1" key="1">
    <citation type="submission" date="2022-07" db="EMBL/GenBank/DDBJ databases">
        <title>Genome Sequence of Leucocoprinus birnbaumii.</title>
        <authorList>
            <person name="Buettner E."/>
        </authorList>
    </citation>
    <scope>NUCLEOTIDE SEQUENCE</scope>
    <source>
        <strain evidence="1">VT141</strain>
    </source>
</reference>